<dbReference type="PANTHER" id="PTHR21115">
    <property type="entry name" value="GH06117P-RELATED"/>
    <property type="match status" value="1"/>
</dbReference>
<protein>
    <recommendedName>
        <fullName evidence="1">DUF4781 domain-containing protein</fullName>
    </recommendedName>
</protein>
<evidence type="ECO:0000313" key="2">
    <source>
        <dbReference type="EMBL" id="EFP13416.1"/>
    </source>
</evidence>
<sequence>MKLAENHYKYVFQTVLSIISDAVDSETYLEDLTAIGGLIKPEVVATVCHRRQLPQLFFKFQSFQLMERGKVRELTTPRSEIRQKPRIFEDFQEKPIFDWRSEWELRRPKRKKASENFRHLQRSFVEVEHAKRKESLQFFYPQVHYCPCRYFQVSVLEKQVDWICVHLLAYYFSRSFGKMERIECKIEIIEDEKVTEIRKDPVSVAAEDVTSDSSILNHIFPQKRVEKQIYFVRKMPPRNKIVEEQTGPSSSNILIKEPKAEPIVLHKSPNRASNKMRVSRRLNWNNRRNRQLIALQQCQTVNKVVKDELIEVKEEPIDDYEQECNSYQRAASLPVNSHPRLKSINPTWTEDVPKVDIPVFKTEKPTSVDEPPVDRIFLGAEEPMKDVPDNKIEEISRIAQSTVKRFTKSQLLPFGKRPALILQDGEVMNREARSRSVVLIDEVEEPKEEGQSEDELELDILKLIDSKKAKLYESVRQKQAKAQKLIFNELRVTEYMNSEIFKKSIKPPDDSSSFQKVVKAPHALSKYPAYSDSLSRSSSLLFKNLERVQEMKRKEKYGTIWDRNYKAPKKRDHSPVQFKYPILPKRKEVQLTYLASETIEMLEISWKGKTGKVPEFIQCHLCNGTMRFGVRSRRFRGEVREHPTYRCFRKGCQTYCSVKKVVNMNHWEAIPDDPKEFIIKEVGKLKSKPPEIVASNDKDSEIRAKRVTRNKLDYLSKDFICGSSASEIARFDDEDDEERLGETIGYWYTTESSESSEEPMGEDAEKEDDYSDHVEAGMPFPTISCSKRETTPFTGRSFTGRSLCFNLSICLMFFITMGNTVSGEYLSSWDDEDVQKWKKTARNMQQCTYLQFGGTQFHDLTDLTVELRVTKICFAIYGPPTKAAETLEQAYSKEQREFGMKCYEKIREVWREALEKRMKLGFIFVFCKEGEKEYQVPLFRLLWEKKNGQDTNRYIDTSLRVYDGFSDWKNNNHMPMMKYCHPKKLFYTCHSEWEYKFDPDEEVAVGFNTSPACDLSARIGKSADVIVTTVGMTVGVLSLVTPAGFISGPILLSVGLGSAGWGVSRATQRLIDKATHGESLTDQESVLLWLSIIAAPLNLLNGFVGAKLASGAAAGKIFSQTQRILATLLMWTVLSVDSFSFLMNLTNLVEKAINGKLTTLDVLQFSVSTLFFANMLIQPKTANGIIKKAQQQRIQDLINNMTDADAKAAFKEYLEANKGDGGIRNGAKLVRDLNKIEDLNAFFKSASGFKDVKIGTQYTESTQSGTPKVYKSEKLKACLGGKDYKNHQHLGQLDDRQIGRLNKVFGGAAKYDEHVVSFATKIANEMKMSNNPDGFMSLVEMVAAQAKLDPNFPQSGNVQQFCAGIQQDLNSIREMGNQFTFSDEFKALYHYRKHGDEFMRMCTPDFYLGELPAQIQQQGQLADVCKVTSKLPNGSTEVFTRKTYFCDNDSILVMIENGDLKNISTMYKKPNCWTEYTQRFQNYFSPDSDFSKLAFFAGLDAIQLQLRSSSFFFKDQNDFSKDPNYEKYKIMIEILAEDIANCMEHDDDK</sequence>
<evidence type="ECO:0000259" key="1">
    <source>
        <dbReference type="Pfam" id="PF16013"/>
    </source>
</evidence>
<dbReference type="Proteomes" id="UP000008281">
    <property type="component" value="Unassembled WGS sequence"/>
</dbReference>
<dbReference type="OrthoDB" id="337581at2759"/>
<dbReference type="EMBL" id="DS268505">
    <property type="protein sequence ID" value="EFP13416.1"/>
    <property type="molecule type" value="Genomic_DNA"/>
</dbReference>
<name>E3N0J4_CAERE</name>
<dbReference type="eggNOG" id="ENOG502S29Y">
    <property type="taxonomic scope" value="Eukaryota"/>
</dbReference>
<proteinExistence type="predicted"/>
<gene>
    <name evidence="2" type="ORF">CRE_11322</name>
</gene>
<evidence type="ECO:0000313" key="3">
    <source>
        <dbReference type="Proteomes" id="UP000008281"/>
    </source>
</evidence>
<dbReference type="InterPro" id="IPR031962">
    <property type="entry name" value="DUF4781"/>
</dbReference>
<reference evidence="2" key="1">
    <citation type="submission" date="2007-07" db="EMBL/GenBank/DDBJ databases">
        <title>PCAP assembly of the Caenorhabditis remanei genome.</title>
        <authorList>
            <consortium name="The Caenorhabditis remanei Sequencing Consortium"/>
            <person name="Wilson R.K."/>
        </authorList>
    </citation>
    <scope>NUCLEOTIDE SEQUENCE [LARGE SCALE GENOMIC DNA]</scope>
    <source>
        <strain evidence="2">PB4641</strain>
    </source>
</reference>
<keyword evidence="3" id="KW-1185">Reference proteome</keyword>
<feature type="domain" description="DUF4781" evidence="1">
    <location>
        <begin position="936"/>
        <end position="1234"/>
    </location>
</feature>
<organism evidence="3">
    <name type="scientific">Caenorhabditis remanei</name>
    <name type="common">Caenorhabditis vulgaris</name>
    <dbReference type="NCBI Taxonomy" id="31234"/>
    <lineage>
        <taxon>Eukaryota</taxon>
        <taxon>Metazoa</taxon>
        <taxon>Ecdysozoa</taxon>
        <taxon>Nematoda</taxon>
        <taxon>Chromadorea</taxon>
        <taxon>Rhabditida</taxon>
        <taxon>Rhabditina</taxon>
        <taxon>Rhabditomorpha</taxon>
        <taxon>Rhabditoidea</taxon>
        <taxon>Rhabditidae</taxon>
        <taxon>Peloderinae</taxon>
        <taxon>Caenorhabditis</taxon>
    </lineage>
</organism>
<dbReference type="InParanoid" id="E3N0J4"/>
<dbReference type="Pfam" id="PF16013">
    <property type="entry name" value="DUF4781"/>
    <property type="match status" value="1"/>
</dbReference>
<dbReference type="STRING" id="31234.E3N0J4"/>
<dbReference type="PANTHER" id="PTHR21115:SF0">
    <property type="entry name" value="GH06117P-RELATED"/>
    <property type="match status" value="1"/>
</dbReference>
<accession>E3N0J4</accession>
<dbReference type="HOGENOM" id="CLU_246465_0_0_1"/>